<dbReference type="Proteomes" id="UP000092714">
    <property type="component" value="Unassembled WGS sequence"/>
</dbReference>
<dbReference type="PROSITE" id="PS51257">
    <property type="entry name" value="PROKAR_LIPOPROTEIN"/>
    <property type="match status" value="1"/>
</dbReference>
<dbReference type="InterPro" id="IPR010897">
    <property type="entry name" value="Spore_II_P"/>
</dbReference>
<reference evidence="2 3" key="1">
    <citation type="submission" date="2016-06" db="EMBL/GenBank/DDBJ databases">
        <authorList>
            <person name="Kjaerup R.B."/>
            <person name="Dalgaard T.S."/>
            <person name="Juul-Madsen H.R."/>
        </authorList>
    </citation>
    <scope>NUCLEOTIDE SEQUENCE [LARGE SCALE GENOMIC DNA]</scope>
    <source>
        <strain evidence="2 3">373-A1</strain>
    </source>
</reference>
<evidence type="ECO:0000313" key="3">
    <source>
        <dbReference type="Proteomes" id="UP000092714"/>
    </source>
</evidence>
<dbReference type="OrthoDB" id="1633470at2"/>
<accession>A0A1B8RU62</accession>
<dbReference type="AlphaFoldDB" id="A0A1B8RU62"/>
<keyword evidence="3" id="KW-1185">Reference proteome</keyword>
<dbReference type="Pfam" id="PF07454">
    <property type="entry name" value="SpoIIP"/>
    <property type="match status" value="1"/>
</dbReference>
<organism evidence="2 3">
    <name type="scientific">Clostridium paraputrificum</name>
    <dbReference type="NCBI Taxonomy" id="29363"/>
    <lineage>
        <taxon>Bacteria</taxon>
        <taxon>Bacillati</taxon>
        <taxon>Bacillota</taxon>
        <taxon>Clostridia</taxon>
        <taxon>Eubacteriales</taxon>
        <taxon>Clostridiaceae</taxon>
        <taxon>Clostridium</taxon>
    </lineage>
</organism>
<evidence type="ECO:0000256" key="1">
    <source>
        <dbReference type="SAM" id="Phobius"/>
    </source>
</evidence>
<name>A0A1B8RU62_9CLOT</name>
<comment type="caution">
    <text evidence="2">The sequence shown here is derived from an EMBL/GenBank/DDBJ whole genome shotgun (WGS) entry which is preliminary data.</text>
</comment>
<keyword evidence="1" id="KW-0472">Membrane</keyword>
<feature type="transmembrane region" description="Helical" evidence="1">
    <location>
        <begin position="15"/>
        <end position="34"/>
    </location>
</feature>
<proteinExistence type="predicted"/>
<evidence type="ECO:0000313" key="2">
    <source>
        <dbReference type="EMBL" id="OBY12264.1"/>
    </source>
</evidence>
<keyword evidence="1" id="KW-0812">Transmembrane</keyword>
<keyword evidence="1" id="KW-1133">Transmembrane helix</keyword>
<sequence>MYKKGIKKPGIGPKINIGIVVLLACITLFAFRVYRVLISSNERGGYAYVQMLNFGLPLFEEQAYDESDYHESSMTLKNVCLEALGLNNLSHFGIINNEISFFKQGFSEQDASIASITVNPFFLNDESVSKVEPTESKVSGVYDKSLKTNIDHSKPRVLIYHTHTTEGYSDGPSDTVDNSKNVVGIGEELTRILENDYGISVIHDKTNHYLSFTTCYEVSGNTVKSYLKKYGDFDLIIDLHRDGGPQKKTVTANINNEDVAKIMFVLGQNSGRYAANKALVDEFEGKANELFPGLIRQRTDYKRAKCGPNLGLSDGSLLIECGGNVNTTQEAMNTAKYIARLIAEHLNRK</sequence>
<evidence type="ECO:0008006" key="4">
    <source>
        <dbReference type="Google" id="ProtNLM"/>
    </source>
</evidence>
<dbReference type="EMBL" id="MAPZ01000009">
    <property type="protein sequence ID" value="OBY12264.1"/>
    <property type="molecule type" value="Genomic_DNA"/>
</dbReference>
<dbReference type="RefSeq" id="WP_065254217.1">
    <property type="nucleotide sequence ID" value="NZ_MAPZ01000009.1"/>
</dbReference>
<dbReference type="NCBIfam" id="TIGR02867">
    <property type="entry name" value="spore_II_P"/>
    <property type="match status" value="1"/>
</dbReference>
<dbReference type="eggNOG" id="COG0860">
    <property type="taxonomic scope" value="Bacteria"/>
</dbReference>
<gene>
    <name evidence="2" type="ORF">CP373A1_01335</name>
</gene>
<protein>
    <recommendedName>
        <fullName evidence="4">Stage II sporulation protein P</fullName>
    </recommendedName>
</protein>